<evidence type="ECO:0000313" key="3">
    <source>
        <dbReference type="EMBL" id="EEC49285.1"/>
    </source>
</evidence>
<dbReference type="EMBL" id="CM000609">
    <property type="protein sequence ID" value="EEC49285.1"/>
    <property type="molecule type" value="Genomic_DNA"/>
</dbReference>
<evidence type="ECO:0000313" key="4">
    <source>
        <dbReference type="Proteomes" id="UP000000759"/>
    </source>
</evidence>
<reference evidence="4" key="2">
    <citation type="submission" date="2008-08" db="EMBL/GenBank/DDBJ databases">
        <authorList>
            <consortium name="Diatom Consortium"/>
            <person name="Grigoriev I."/>
            <person name="Grimwood J."/>
            <person name="Kuo A."/>
            <person name="Otillar R.P."/>
            <person name="Salamov A."/>
            <person name="Detter J.C."/>
            <person name="Lindquist E."/>
            <person name="Shapiro H."/>
            <person name="Lucas S."/>
            <person name="Glavina del Rio T."/>
            <person name="Pitluck S."/>
            <person name="Rokhsar D."/>
            <person name="Bowler C."/>
        </authorList>
    </citation>
    <scope>GENOME REANNOTATION</scope>
    <source>
        <strain evidence="4">CCAP 1055/1</strain>
    </source>
</reference>
<sequence>MVTFGERLLSSEDEPYLKDPINQMKSQWTVLLLTWISWIFALVTVTRCTFIKIVSDDESSSDIKSLGLFSVPIYTADKDIRGCVSYESNDGRTGGFKAGRAFSIFLVVTISIAFVIVNGMMLFIQTHMTRRLMYLLVRVCVPVAFIANTLTFVTFSMEECSEKGTKCSPGGAAIVAILNVLVLFILAVLVIVTPAPSQCAFQFVYDFTKVAPRDHSGQSSSSEQKHAQGDIYRSPPKKKNKKNIFRKRREENPENQDDLEQI</sequence>
<keyword evidence="2" id="KW-0472">Membrane</keyword>
<dbReference type="RefSeq" id="XP_002179462.1">
    <property type="nucleotide sequence ID" value="XM_002179426.1"/>
</dbReference>
<dbReference type="InParanoid" id="B7FWY6"/>
<gene>
    <name evidence="3" type="ORF">PHATRDRAFT_45241</name>
</gene>
<dbReference type="PaxDb" id="2850-Phatr45241"/>
<keyword evidence="4" id="KW-1185">Reference proteome</keyword>
<proteinExistence type="predicted"/>
<dbReference type="GeneID" id="7200257"/>
<feature type="transmembrane region" description="Helical" evidence="2">
    <location>
        <begin position="169"/>
        <end position="192"/>
    </location>
</feature>
<keyword evidence="2" id="KW-1133">Transmembrane helix</keyword>
<reference evidence="3 4" key="1">
    <citation type="journal article" date="2008" name="Nature">
        <title>The Phaeodactylum genome reveals the evolutionary history of diatom genomes.</title>
        <authorList>
            <person name="Bowler C."/>
            <person name="Allen A.E."/>
            <person name="Badger J.H."/>
            <person name="Grimwood J."/>
            <person name="Jabbari K."/>
            <person name="Kuo A."/>
            <person name="Maheswari U."/>
            <person name="Martens C."/>
            <person name="Maumus F."/>
            <person name="Otillar R.P."/>
            <person name="Rayko E."/>
            <person name="Salamov A."/>
            <person name="Vandepoele K."/>
            <person name="Beszteri B."/>
            <person name="Gruber A."/>
            <person name="Heijde M."/>
            <person name="Katinka M."/>
            <person name="Mock T."/>
            <person name="Valentin K."/>
            <person name="Verret F."/>
            <person name="Berges J.A."/>
            <person name="Brownlee C."/>
            <person name="Cadoret J.P."/>
            <person name="Chiovitti A."/>
            <person name="Choi C.J."/>
            <person name="Coesel S."/>
            <person name="De Martino A."/>
            <person name="Detter J.C."/>
            <person name="Durkin C."/>
            <person name="Falciatore A."/>
            <person name="Fournet J."/>
            <person name="Haruta M."/>
            <person name="Huysman M.J."/>
            <person name="Jenkins B.D."/>
            <person name="Jiroutova K."/>
            <person name="Jorgensen R.E."/>
            <person name="Joubert Y."/>
            <person name="Kaplan A."/>
            <person name="Kroger N."/>
            <person name="Kroth P.G."/>
            <person name="La Roche J."/>
            <person name="Lindquist E."/>
            <person name="Lommer M."/>
            <person name="Martin-Jezequel V."/>
            <person name="Lopez P.J."/>
            <person name="Lucas S."/>
            <person name="Mangogna M."/>
            <person name="McGinnis K."/>
            <person name="Medlin L.K."/>
            <person name="Montsant A."/>
            <person name="Oudot-Le Secq M.P."/>
            <person name="Napoli C."/>
            <person name="Obornik M."/>
            <person name="Parker M.S."/>
            <person name="Petit J.L."/>
            <person name="Porcel B.M."/>
            <person name="Poulsen N."/>
            <person name="Robison M."/>
            <person name="Rychlewski L."/>
            <person name="Rynearson T.A."/>
            <person name="Schmutz J."/>
            <person name="Shapiro H."/>
            <person name="Siaut M."/>
            <person name="Stanley M."/>
            <person name="Sussman M.R."/>
            <person name="Taylor A.R."/>
            <person name="Vardi A."/>
            <person name="von Dassow P."/>
            <person name="Vyverman W."/>
            <person name="Willis A."/>
            <person name="Wyrwicz L.S."/>
            <person name="Rokhsar D.S."/>
            <person name="Weissenbach J."/>
            <person name="Armbrust E.V."/>
            <person name="Green B.R."/>
            <person name="Van de Peer Y."/>
            <person name="Grigoriev I.V."/>
        </authorList>
    </citation>
    <scope>NUCLEOTIDE SEQUENCE [LARGE SCALE GENOMIC DNA]</scope>
    <source>
        <strain evidence="3 4">CCAP 1055/1</strain>
    </source>
</reference>
<organism evidence="3 4">
    <name type="scientific">Phaeodactylum tricornutum (strain CCAP 1055/1)</name>
    <dbReference type="NCBI Taxonomy" id="556484"/>
    <lineage>
        <taxon>Eukaryota</taxon>
        <taxon>Sar</taxon>
        <taxon>Stramenopiles</taxon>
        <taxon>Ochrophyta</taxon>
        <taxon>Bacillariophyta</taxon>
        <taxon>Bacillariophyceae</taxon>
        <taxon>Bacillariophycidae</taxon>
        <taxon>Naviculales</taxon>
        <taxon>Phaeodactylaceae</taxon>
        <taxon>Phaeodactylum</taxon>
    </lineage>
</organism>
<evidence type="ECO:0008006" key="5">
    <source>
        <dbReference type="Google" id="ProtNLM"/>
    </source>
</evidence>
<dbReference type="AlphaFoldDB" id="B7FWY6"/>
<evidence type="ECO:0000256" key="1">
    <source>
        <dbReference type="SAM" id="MobiDB-lite"/>
    </source>
</evidence>
<name>B7FWY6_PHATC</name>
<dbReference type="HOGENOM" id="CLU_904523_0_0_1"/>
<feature type="transmembrane region" description="Helical" evidence="2">
    <location>
        <begin position="135"/>
        <end position="157"/>
    </location>
</feature>
<dbReference type="Proteomes" id="UP000000759">
    <property type="component" value="Chromosome 6"/>
</dbReference>
<feature type="region of interest" description="Disordered" evidence="1">
    <location>
        <begin position="214"/>
        <end position="262"/>
    </location>
</feature>
<feature type="transmembrane region" description="Helical" evidence="2">
    <location>
        <begin position="101"/>
        <end position="123"/>
    </location>
</feature>
<feature type="compositionally biased region" description="Basic residues" evidence="1">
    <location>
        <begin position="235"/>
        <end position="247"/>
    </location>
</feature>
<protein>
    <recommendedName>
        <fullName evidence="5">Transmembrane protein</fullName>
    </recommendedName>
</protein>
<feature type="transmembrane region" description="Helical" evidence="2">
    <location>
        <begin position="28"/>
        <end position="54"/>
    </location>
</feature>
<feature type="compositionally biased region" description="Acidic residues" evidence="1">
    <location>
        <begin position="253"/>
        <end position="262"/>
    </location>
</feature>
<evidence type="ECO:0000256" key="2">
    <source>
        <dbReference type="SAM" id="Phobius"/>
    </source>
</evidence>
<accession>B7FWY6</accession>
<keyword evidence="2" id="KW-0812">Transmembrane</keyword>
<dbReference type="KEGG" id="pti:PHATRDRAFT_45241"/>